<evidence type="ECO:0000256" key="1">
    <source>
        <dbReference type="SAM" id="MobiDB-lite"/>
    </source>
</evidence>
<reference evidence="2 3" key="1">
    <citation type="journal article" date="2014" name="Agronomy (Basel)">
        <title>A Draft Genome Sequence for Ensete ventricosum, the Drought-Tolerant Tree Against Hunger.</title>
        <authorList>
            <person name="Harrison J."/>
            <person name="Moore K.A."/>
            <person name="Paszkiewicz K."/>
            <person name="Jones T."/>
            <person name="Grant M."/>
            <person name="Ambacheew D."/>
            <person name="Muzemil S."/>
            <person name="Studholme D.J."/>
        </authorList>
    </citation>
    <scope>NUCLEOTIDE SEQUENCE [LARGE SCALE GENOMIC DNA]</scope>
</reference>
<organism evidence="2 3">
    <name type="scientific">Ensete ventricosum</name>
    <name type="common">Abyssinian banana</name>
    <name type="synonym">Musa ensete</name>
    <dbReference type="NCBI Taxonomy" id="4639"/>
    <lineage>
        <taxon>Eukaryota</taxon>
        <taxon>Viridiplantae</taxon>
        <taxon>Streptophyta</taxon>
        <taxon>Embryophyta</taxon>
        <taxon>Tracheophyta</taxon>
        <taxon>Spermatophyta</taxon>
        <taxon>Magnoliopsida</taxon>
        <taxon>Liliopsida</taxon>
        <taxon>Zingiberales</taxon>
        <taxon>Musaceae</taxon>
        <taxon>Ensete</taxon>
    </lineage>
</organism>
<dbReference type="EMBL" id="AMZH03008814">
    <property type="protein sequence ID" value="RRT58173.1"/>
    <property type="molecule type" value="Genomic_DNA"/>
</dbReference>
<feature type="compositionally biased region" description="Polar residues" evidence="1">
    <location>
        <begin position="1"/>
        <end position="13"/>
    </location>
</feature>
<comment type="caution">
    <text evidence="2">The sequence shown here is derived from an EMBL/GenBank/DDBJ whole genome shotgun (WGS) entry which is preliminary data.</text>
</comment>
<proteinExistence type="predicted"/>
<evidence type="ECO:0000313" key="2">
    <source>
        <dbReference type="EMBL" id="RRT58173.1"/>
    </source>
</evidence>
<dbReference type="Proteomes" id="UP000287651">
    <property type="component" value="Unassembled WGS sequence"/>
</dbReference>
<dbReference type="AlphaFoldDB" id="A0A426Z2I7"/>
<feature type="region of interest" description="Disordered" evidence="1">
    <location>
        <begin position="1"/>
        <end position="97"/>
    </location>
</feature>
<sequence length="190" mass="20362">MLTTRRAVSSNEQLGPARKRKWEQQGSTSSRVRRQVAAIVSDSRARPRQRWLQREEDEEGVVGGDCSSKGGWLQWGSDKEAKEEGESSGSPARATVAGEAGGCGVNVRSAHRWLWLRAREAAALADDRSRGERRGLCASGATAEEGVAAVVVEEGRAVTMCDCCGRRVGEEEAEEAAAGSSGRQMSAEVD</sequence>
<gene>
    <name evidence="2" type="ORF">B296_00032263</name>
</gene>
<evidence type="ECO:0000313" key="3">
    <source>
        <dbReference type="Proteomes" id="UP000287651"/>
    </source>
</evidence>
<name>A0A426Z2I7_ENSVE</name>
<accession>A0A426Z2I7</accession>
<protein>
    <submittedName>
        <fullName evidence="2">Uncharacterized protein</fullName>
    </submittedName>
</protein>